<evidence type="ECO:0000256" key="1">
    <source>
        <dbReference type="ARBA" id="ARBA00010333"/>
    </source>
</evidence>
<comment type="similarity">
    <text evidence="1">Belongs to the bacterial solute-binding protein 3 family.</text>
</comment>
<evidence type="ECO:0000313" key="3">
    <source>
        <dbReference type="Proteomes" id="UP001269819"/>
    </source>
</evidence>
<organism evidence="2 3">
    <name type="scientific">Marinobacter xestospongiae</name>
    <dbReference type="NCBI Taxonomy" id="994319"/>
    <lineage>
        <taxon>Bacteria</taxon>
        <taxon>Pseudomonadati</taxon>
        <taxon>Pseudomonadota</taxon>
        <taxon>Gammaproteobacteria</taxon>
        <taxon>Pseudomonadales</taxon>
        <taxon>Marinobacteraceae</taxon>
        <taxon>Marinobacter</taxon>
    </lineage>
</organism>
<dbReference type="Proteomes" id="UP001269819">
    <property type="component" value="Unassembled WGS sequence"/>
</dbReference>
<accession>A0ABU3W1V6</accession>
<name>A0ABU3W1V6_9GAMM</name>
<gene>
    <name evidence="2" type="ORF">RYS15_17600</name>
</gene>
<dbReference type="SUPFAM" id="SSF53850">
    <property type="entry name" value="Periplasmic binding protein-like II"/>
    <property type="match status" value="1"/>
</dbReference>
<protein>
    <submittedName>
        <fullName evidence="2">ABC transporter substrate-binding protein</fullName>
    </submittedName>
</protein>
<keyword evidence="3" id="KW-1185">Reference proteome</keyword>
<sequence length="240" mass="26727">MHLTSLEWPPYSGADLPENGASIAVARAAFEAMGHQLDVDFFPWSRTIATARQEARYVGYIPEYFLESEAFSVSGSIGDSPLGLVESTARPIEWRTIADLRGYRLGVVQDYINTPELDGAIARGEIEAHPVLTDTQNILKVAAGRVDAAVIDRYVLDYLTLHDPWASGAKDQVRMNPKLLARRSLHIAFETTPAGQRWQRVFNQGIEKIDVNAIVERYFERYLNQPPPQPSDRAGTGLSD</sequence>
<reference evidence="2 3" key="1">
    <citation type="submission" date="2023-10" db="EMBL/GenBank/DDBJ databases">
        <title>Characteristics and mechanism of a salt-tolerant marine origin heterotrophic nitrifying- aerobic denitrifying bacteria Marinobacter xestospongiae HN1.</title>
        <authorList>
            <person name="Qi R."/>
        </authorList>
    </citation>
    <scope>NUCLEOTIDE SEQUENCE [LARGE SCALE GENOMIC DNA]</scope>
    <source>
        <strain evidence="2 3">HN1</strain>
    </source>
</reference>
<dbReference type="RefSeq" id="WP_316974906.1">
    <property type="nucleotide sequence ID" value="NZ_JAWIIJ010000015.1"/>
</dbReference>
<dbReference type="EMBL" id="JAWIIJ010000015">
    <property type="protein sequence ID" value="MDV2080502.1"/>
    <property type="molecule type" value="Genomic_DNA"/>
</dbReference>
<dbReference type="PANTHER" id="PTHR35936">
    <property type="entry name" value="MEMBRANE-BOUND LYTIC MUREIN TRANSGLYCOSYLASE F"/>
    <property type="match status" value="1"/>
</dbReference>
<dbReference type="PANTHER" id="PTHR35936:SF25">
    <property type="entry name" value="ABC TRANSPORTER SUBSTRATE-BINDING PROTEIN"/>
    <property type="match status" value="1"/>
</dbReference>
<evidence type="ECO:0000313" key="2">
    <source>
        <dbReference type="EMBL" id="MDV2080502.1"/>
    </source>
</evidence>
<proteinExistence type="inferred from homology"/>
<dbReference type="Gene3D" id="3.40.190.10">
    <property type="entry name" value="Periplasmic binding protein-like II"/>
    <property type="match status" value="2"/>
</dbReference>
<comment type="caution">
    <text evidence="2">The sequence shown here is derived from an EMBL/GenBank/DDBJ whole genome shotgun (WGS) entry which is preliminary data.</text>
</comment>